<accession>D6WLQ2</accession>
<dbReference type="PANTHER" id="PTHR19229">
    <property type="entry name" value="ATP-BINDING CASSETTE TRANSPORTER SUBFAMILY A ABCA"/>
    <property type="match status" value="1"/>
</dbReference>
<dbReference type="InterPro" id="IPR027417">
    <property type="entry name" value="P-loop_NTPase"/>
</dbReference>
<feature type="transmembrane region" description="Helical" evidence="7">
    <location>
        <begin position="342"/>
        <end position="363"/>
    </location>
</feature>
<dbReference type="InterPro" id="IPR056264">
    <property type="entry name" value="R2_ABCA1-4-like"/>
</dbReference>
<feature type="transmembrane region" description="Helical" evidence="7">
    <location>
        <begin position="1035"/>
        <end position="1056"/>
    </location>
</feature>
<feature type="transmembrane region" description="Helical" evidence="7">
    <location>
        <begin position="199"/>
        <end position="217"/>
    </location>
</feature>
<protein>
    <submittedName>
        <fullName evidence="9">ATP-binding cassette sub-family A member 3-like Protein</fullName>
    </submittedName>
</protein>
<evidence type="ECO:0000259" key="8">
    <source>
        <dbReference type="PROSITE" id="PS50893"/>
    </source>
</evidence>
<keyword evidence="10" id="KW-1185">Reference proteome</keyword>
<dbReference type="GO" id="GO:0006869">
    <property type="term" value="P:lipid transport"/>
    <property type="evidence" value="ECO:0000318"/>
    <property type="project" value="GO_Central"/>
</dbReference>
<dbReference type="InParanoid" id="D6WLQ2"/>
<keyword evidence="3" id="KW-0547">Nucleotide-binding</keyword>
<evidence type="ECO:0000256" key="3">
    <source>
        <dbReference type="ARBA" id="ARBA00022741"/>
    </source>
</evidence>
<keyword evidence="5 7" id="KW-1133">Transmembrane helix</keyword>
<feature type="transmembrane region" description="Helical" evidence="7">
    <location>
        <begin position="383"/>
        <end position="406"/>
    </location>
</feature>
<feature type="transmembrane region" description="Helical" evidence="7">
    <location>
        <begin position="274"/>
        <end position="297"/>
    </location>
</feature>
<dbReference type="GO" id="GO:0005524">
    <property type="term" value="F:ATP binding"/>
    <property type="evidence" value="ECO:0007669"/>
    <property type="project" value="UniProtKB-KW"/>
</dbReference>
<dbReference type="Pfam" id="PF23321">
    <property type="entry name" value="R1_ABCA1"/>
    <property type="match status" value="1"/>
</dbReference>
<feature type="transmembrane region" description="Helical" evidence="7">
    <location>
        <begin position="247"/>
        <end position="267"/>
    </location>
</feature>
<feature type="transmembrane region" description="Helical" evidence="7">
    <location>
        <begin position="960"/>
        <end position="978"/>
    </location>
</feature>
<evidence type="ECO:0000256" key="1">
    <source>
        <dbReference type="ARBA" id="ARBA00004141"/>
    </source>
</evidence>
<evidence type="ECO:0000256" key="2">
    <source>
        <dbReference type="ARBA" id="ARBA00022692"/>
    </source>
</evidence>
<dbReference type="SUPFAM" id="SSF52540">
    <property type="entry name" value="P-loop containing nucleoside triphosphate hydrolases"/>
    <property type="match status" value="2"/>
</dbReference>
<dbReference type="InterPro" id="IPR026082">
    <property type="entry name" value="ABCA"/>
</dbReference>
<dbReference type="PROSITE" id="PS50893">
    <property type="entry name" value="ABC_TRANSPORTER_2"/>
    <property type="match status" value="2"/>
</dbReference>
<dbReference type="SMART" id="SM00382">
    <property type="entry name" value="AAA"/>
    <property type="match status" value="2"/>
</dbReference>
<dbReference type="Gene3D" id="3.40.50.300">
    <property type="entry name" value="P-loop containing nucleotide triphosphate hydrolases"/>
    <property type="match status" value="3"/>
</dbReference>
<dbReference type="GO" id="GO:0005319">
    <property type="term" value="F:lipid transporter activity"/>
    <property type="evidence" value="ECO:0000318"/>
    <property type="project" value="GO_Central"/>
</dbReference>
<dbReference type="Pfam" id="PF12698">
    <property type="entry name" value="ABC2_membrane_3"/>
    <property type="match status" value="2"/>
</dbReference>
<evidence type="ECO:0000313" key="9">
    <source>
        <dbReference type="EMBL" id="EFA03422.2"/>
    </source>
</evidence>
<dbReference type="GO" id="GO:0016887">
    <property type="term" value="F:ATP hydrolysis activity"/>
    <property type="evidence" value="ECO:0007669"/>
    <property type="project" value="InterPro"/>
</dbReference>
<dbReference type="FunFam" id="3.40.50.300:FF:006081">
    <property type="entry name" value="ATP-binding cassette sub-family A member 3-like Protein"/>
    <property type="match status" value="1"/>
</dbReference>
<keyword evidence="2 7" id="KW-0812">Transmembrane</keyword>
<evidence type="ECO:0000256" key="7">
    <source>
        <dbReference type="SAM" id="Phobius"/>
    </source>
</evidence>
<dbReference type="HOGENOM" id="CLU_000604_19_1_1"/>
<name>D6WLQ2_TRICA</name>
<gene>
    <name evidence="9" type="primary">AUGUSTUS-3.0.2_13409</name>
    <name evidence="9" type="ORF">TcasGA2_TC013409</name>
</gene>
<comment type="subcellular location">
    <subcellularLocation>
        <location evidence="1">Membrane</location>
        <topology evidence="1">Multi-pass membrane protein</topology>
    </subcellularLocation>
</comment>
<evidence type="ECO:0000313" key="10">
    <source>
        <dbReference type="Proteomes" id="UP000007266"/>
    </source>
</evidence>
<dbReference type="eggNOG" id="KOG0059">
    <property type="taxonomic scope" value="Eukaryota"/>
</dbReference>
<dbReference type="FunFam" id="3.40.50.300:FF:000327">
    <property type="entry name" value="ATP-binding cassette sub-family A member 3"/>
    <property type="match status" value="1"/>
</dbReference>
<dbReference type="Proteomes" id="UP000007266">
    <property type="component" value="Linkage group 5"/>
</dbReference>
<keyword evidence="4 9" id="KW-0067">ATP-binding</keyword>
<dbReference type="InterPro" id="IPR013525">
    <property type="entry name" value="ABC2_TM"/>
</dbReference>
<proteinExistence type="predicted"/>
<dbReference type="OMA" id="FNFARIM"/>
<reference evidence="9 10" key="1">
    <citation type="journal article" date="2008" name="Nature">
        <title>The genome of the model beetle and pest Tribolium castaneum.</title>
        <authorList>
            <consortium name="Tribolium Genome Sequencing Consortium"/>
            <person name="Richards S."/>
            <person name="Gibbs R.A."/>
            <person name="Weinstock G.M."/>
            <person name="Brown S.J."/>
            <person name="Denell R."/>
            <person name="Beeman R.W."/>
            <person name="Gibbs R."/>
            <person name="Beeman R.W."/>
            <person name="Brown S.J."/>
            <person name="Bucher G."/>
            <person name="Friedrich M."/>
            <person name="Grimmelikhuijzen C.J."/>
            <person name="Klingler M."/>
            <person name="Lorenzen M."/>
            <person name="Richards S."/>
            <person name="Roth S."/>
            <person name="Schroder R."/>
            <person name="Tautz D."/>
            <person name="Zdobnov E.M."/>
            <person name="Muzny D."/>
            <person name="Gibbs R.A."/>
            <person name="Weinstock G.M."/>
            <person name="Attaway T."/>
            <person name="Bell S."/>
            <person name="Buhay C.J."/>
            <person name="Chandrabose M.N."/>
            <person name="Chavez D."/>
            <person name="Clerk-Blankenburg K.P."/>
            <person name="Cree A."/>
            <person name="Dao M."/>
            <person name="Davis C."/>
            <person name="Chacko J."/>
            <person name="Dinh H."/>
            <person name="Dugan-Rocha S."/>
            <person name="Fowler G."/>
            <person name="Garner T.T."/>
            <person name="Garnes J."/>
            <person name="Gnirke A."/>
            <person name="Hawes A."/>
            <person name="Hernandez J."/>
            <person name="Hines S."/>
            <person name="Holder M."/>
            <person name="Hume J."/>
            <person name="Jhangiani S.N."/>
            <person name="Joshi V."/>
            <person name="Khan Z.M."/>
            <person name="Jackson L."/>
            <person name="Kovar C."/>
            <person name="Kowis A."/>
            <person name="Lee S."/>
            <person name="Lewis L.R."/>
            <person name="Margolis J."/>
            <person name="Morgan M."/>
            <person name="Nazareth L.V."/>
            <person name="Nguyen N."/>
            <person name="Okwuonu G."/>
            <person name="Parker D."/>
            <person name="Richards S."/>
            <person name="Ruiz S.J."/>
            <person name="Santibanez J."/>
            <person name="Savard J."/>
            <person name="Scherer S.E."/>
            <person name="Schneider B."/>
            <person name="Sodergren E."/>
            <person name="Tautz D."/>
            <person name="Vattahil S."/>
            <person name="Villasana D."/>
            <person name="White C.S."/>
            <person name="Wright R."/>
            <person name="Park Y."/>
            <person name="Beeman R.W."/>
            <person name="Lord J."/>
            <person name="Oppert B."/>
            <person name="Lorenzen M."/>
            <person name="Brown S."/>
            <person name="Wang L."/>
            <person name="Savard J."/>
            <person name="Tautz D."/>
            <person name="Richards S."/>
            <person name="Weinstock G."/>
            <person name="Gibbs R.A."/>
            <person name="Liu Y."/>
            <person name="Worley K."/>
            <person name="Weinstock G."/>
            <person name="Elsik C.G."/>
            <person name="Reese J.T."/>
            <person name="Elhaik E."/>
            <person name="Landan G."/>
            <person name="Graur D."/>
            <person name="Arensburger P."/>
            <person name="Atkinson P."/>
            <person name="Beeman R.W."/>
            <person name="Beidler J."/>
            <person name="Brown S.J."/>
            <person name="Demuth J.P."/>
            <person name="Drury D.W."/>
            <person name="Du Y.Z."/>
            <person name="Fujiwara H."/>
            <person name="Lorenzen M."/>
            <person name="Maselli V."/>
            <person name="Osanai M."/>
            <person name="Park Y."/>
            <person name="Robertson H.M."/>
            <person name="Tu Z."/>
            <person name="Wang J.J."/>
            <person name="Wang S."/>
            <person name="Richards S."/>
            <person name="Song H."/>
            <person name="Zhang L."/>
            <person name="Sodergren E."/>
            <person name="Werner D."/>
            <person name="Stanke M."/>
            <person name="Morgenstern B."/>
            <person name="Solovyev V."/>
            <person name="Kosarev P."/>
            <person name="Brown G."/>
            <person name="Chen H.C."/>
            <person name="Ermolaeva O."/>
            <person name="Hlavina W."/>
            <person name="Kapustin Y."/>
            <person name="Kiryutin B."/>
            <person name="Kitts P."/>
            <person name="Maglott D."/>
            <person name="Pruitt K."/>
            <person name="Sapojnikov V."/>
            <person name="Souvorov A."/>
            <person name="Mackey A.J."/>
            <person name="Waterhouse R.M."/>
            <person name="Wyder S."/>
            <person name="Zdobnov E.M."/>
            <person name="Zdobnov E.M."/>
            <person name="Wyder S."/>
            <person name="Kriventseva E.V."/>
            <person name="Kadowaki T."/>
            <person name="Bork P."/>
            <person name="Aranda M."/>
            <person name="Bao R."/>
            <person name="Beermann A."/>
            <person name="Berns N."/>
            <person name="Bolognesi R."/>
            <person name="Bonneton F."/>
            <person name="Bopp D."/>
            <person name="Brown S.J."/>
            <person name="Bucher G."/>
            <person name="Butts T."/>
            <person name="Chaumot A."/>
            <person name="Denell R.E."/>
            <person name="Ferrier D.E."/>
            <person name="Friedrich M."/>
            <person name="Gordon C.M."/>
            <person name="Jindra M."/>
            <person name="Klingler M."/>
            <person name="Lan Q."/>
            <person name="Lattorff H.M."/>
            <person name="Laudet V."/>
            <person name="von Levetsow C."/>
            <person name="Liu Z."/>
            <person name="Lutz R."/>
            <person name="Lynch J.A."/>
            <person name="da Fonseca R.N."/>
            <person name="Posnien N."/>
            <person name="Reuter R."/>
            <person name="Roth S."/>
            <person name="Savard J."/>
            <person name="Schinko J.B."/>
            <person name="Schmitt C."/>
            <person name="Schoppmeier M."/>
            <person name="Schroder R."/>
            <person name="Shippy T.D."/>
            <person name="Simonnet F."/>
            <person name="Marques-Souza H."/>
            <person name="Tautz D."/>
            <person name="Tomoyasu Y."/>
            <person name="Trauner J."/>
            <person name="Van der Zee M."/>
            <person name="Vervoort M."/>
            <person name="Wittkopp N."/>
            <person name="Wimmer E.A."/>
            <person name="Yang X."/>
            <person name="Jones A.K."/>
            <person name="Sattelle D.B."/>
            <person name="Ebert P.R."/>
            <person name="Nelson D."/>
            <person name="Scott J.G."/>
            <person name="Beeman R.W."/>
            <person name="Muthukrishnan S."/>
            <person name="Kramer K.J."/>
            <person name="Arakane Y."/>
            <person name="Beeman R.W."/>
            <person name="Zhu Q."/>
            <person name="Hogenkamp D."/>
            <person name="Dixit R."/>
            <person name="Oppert B."/>
            <person name="Jiang H."/>
            <person name="Zou Z."/>
            <person name="Marshall J."/>
            <person name="Elpidina E."/>
            <person name="Vinokurov K."/>
            <person name="Oppert C."/>
            <person name="Zou Z."/>
            <person name="Evans J."/>
            <person name="Lu Z."/>
            <person name="Zhao P."/>
            <person name="Sumathipala N."/>
            <person name="Altincicek B."/>
            <person name="Vilcinskas A."/>
            <person name="Williams M."/>
            <person name="Hultmark D."/>
            <person name="Hetru C."/>
            <person name="Jiang H."/>
            <person name="Grimmelikhuijzen C.J."/>
            <person name="Hauser F."/>
            <person name="Cazzamali G."/>
            <person name="Williamson M."/>
            <person name="Park Y."/>
            <person name="Li B."/>
            <person name="Tanaka Y."/>
            <person name="Predel R."/>
            <person name="Neupert S."/>
            <person name="Schachtner J."/>
            <person name="Verleyen P."/>
            <person name="Raible F."/>
            <person name="Bork P."/>
            <person name="Friedrich M."/>
            <person name="Walden K.K."/>
            <person name="Robertson H.M."/>
            <person name="Angeli S."/>
            <person name="Foret S."/>
            <person name="Bucher G."/>
            <person name="Schuetz S."/>
            <person name="Maleszka R."/>
            <person name="Wimmer E.A."/>
            <person name="Beeman R.W."/>
            <person name="Lorenzen M."/>
            <person name="Tomoyasu Y."/>
            <person name="Miller S.C."/>
            <person name="Grossmann D."/>
            <person name="Bucher G."/>
        </authorList>
    </citation>
    <scope>NUCLEOTIDE SEQUENCE [LARGE SCALE GENOMIC DNA]</scope>
    <source>
        <strain evidence="9 10">Georgia GA2</strain>
    </source>
</reference>
<dbReference type="GO" id="GO:0016020">
    <property type="term" value="C:membrane"/>
    <property type="evidence" value="ECO:0007669"/>
    <property type="project" value="UniProtKB-SubCell"/>
</dbReference>
<feature type="transmembrane region" description="Helical" evidence="7">
    <location>
        <begin position="793"/>
        <end position="813"/>
    </location>
</feature>
<feature type="domain" description="ABC transporter" evidence="8">
    <location>
        <begin position="1231"/>
        <end position="1462"/>
    </location>
</feature>
<evidence type="ECO:0000256" key="4">
    <source>
        <dbReference type="ARBA" id="ARBA00022840"/>
    </source>
</evidence>
<dbReference type="GO" id="GO:0140359">
    <property type="term" value="F:ABC-type transporter activity"/>
    <property type="evidence" value="ECO:0007669"/>
    <property type="project" value="InterPro"/>
</dbReference>
<dbReference type="CDD" id="cd03263">
    <property type="entry name" value="ABC_subfamily_A"/>
    <property type="match status" value="2"/>
</dbReference>
<dbReference type="InterPro" id="IPR003593">
    <property type="entry name" value="AAA+_ATPase"/>
</dbReference>
<keyword evidence="6 7" id="KW-0472">Membrane</keyword>
<dbReference type="PANTHER" id="PTHR19229:SF250">
    <property type="entry name" value="ABC TRANSPORTER DOMAIN-CONTAINING PROTEIN-RELATED"/>
    <property type="match status" value="1"/>
</dbReference>
<feature type="transmembrane region" description="Helical" evidence="7">
    <location>
        <begin position="998"/>
        <end position="1023"/>
    </location>
</feature>
<feature type="transmembrane region" description="Helical" evidence="7">
    <location>
        <begin position="1105"/>
        <end position="1124"/>
    </location>
</feature>
<feature type="transmembrane region" description="Helical" evidence="7">
    <location>
        <begin position="309"/>
        <end position="330"/>
    </location>
</feature>
<organism evidence="9 10">
    <name type="scientific">Tribolium castaneum</name>
    <name type="common">Red flour beetle</name>
    <dbReference type="NCBI Taxonomy" id="7070"/>
    <lineage>
        <taxon>Eukaryota</taxon>
        <taxon>Metazoa</taxon>
        <taxon>Ecdysozoa</taxon>
        <taxon>Arthropoda</taxon>
        <taxon>Hexapoda</taxon>
        <taxon>Insecta</taxon>
        <taxon>Pterygota</taxon>
        <taxon>Neoptera</taxon>
        <taxon>Endopterygota</taxon>
        <taxon>Coleoptera</taxon>
        <taxon>Polyphaga</taxon>
        <taxon>Cucujiformia</taxon>
        <taxon>Tenebrionidae</taxon>
        <taxon>Tenebrionidae incertae sedis</taxon>
        <taxon>Tribolium</taxon>
    </lineage>
</organism>
<dbReference type="EMBL" id="KQ971343">
    <property type="protein sequence ID" value="EFA03422.2"/>
    <property type="molecule type" value="Genomic_DNA"/>
</dbReference>
<evidence type="ECO:0000256" key="6">
    <source>
        <dbReference type="ARBA" id="ARBA00023136"/>
    </source>
</evidence>
<feature type="transmembrane region" description="Helical" evidence="7">
    <location>
        <begin position="1062"/>
        <end position="1084"/>
    </location>
</feature>
<dbReference type="Pfam" id="PF00005">
    <property type="entry name" value="ABC_tran"/>
    <property type="match status" value="2"/>
</dbReference>
<dbReference type="GO" id="GO:0042626">
    <property type="term" value="F:ATPase-coupled transmembrane transporter activity"/>
    <property type="evidence" value="ECO:0000318"/>
    <property type="project" value="GO_Central"/>
</dbReference>
<evidence type="ECO:0000256" key="5">
    <source>
        <dbReference type="ARBA" id="ARBA00022989"/>
    </source>
</evidence>
<dbReference type="InterPro" id="IPR003439">
    <property type="entry name" value="ABC_transporter-like_ATP-bd"/>
</dbReference>
<feature type="domain" description="ABC transporter" evidence="8">
    <location>
        <begin position="459"/>
        <end position="662"/>
    </location>
</feature>
<feature type="transmembrane region" description="Helical" evidence="7">
    <location>
        <begin position="1160"/>
        <end position="1190"/>
    </location>
</feature>
<sequence>MLRRNTGFITDYDSQTYEAFSPKPGTLCSGYDNETQISVAYSPTSPLLKDILKNVCPNVRDIKAYQTSNKLNEAVKNNKFAFALQMDDKLSGARNINDLPDIINISLRLPSEDHKSHQKAEWYTNLLYPLLLIGSRDFDDKYAGPPSYENRGFLYLQKHVILGFLNKTANATPNLDIEMKRFPYPEWTQNTLNTKQTQLFSAVMMVLMFMTNVNNAVTEVATEKEAQLKEYMKIMGLSAWLHWLSWFLRYVLVLVVVIIAAIVIFKVQVALRPVFIYTDGTVLFVLFLIFGCSLITYSFLMSTIFPKAILATIVATVIYTAAVLAAFSLVNKNDILPQNTKIAMSFFSPMAMFFALVIVFQFEATGEGSQWSNMSESTLVGDLPLGTILLIMVLDTIVYMIITIYLEAVLPSEFGVAKPWYFLFTPNFWCTKPQEQREQPTQAKGDQFEEFTENLPVGIRIKNLSKTFGHNTVVKNLDLEMYEGHITVLLGHNGAGKTTTMSMICGIIPPTSGTAVVNGHDVRTNAQKVRESMGLCLQHNVLFDNLSVEEHVVLFCKLKGMNDGKKIKDEVNSYLKILEIEDKVVILDEPTAGMDPSARRTVWELLQKQKKGRTILLTTHYMDEADLLGDRIAIMTVGELQCCGSSFFLKKKYGSGYSLILEITPKCHPEYVTDMLRKHIPYLKIHARMGSELTYILPDKDSRKFEALLFDLERQKSSLGVLNFGIQQASLEEIFLKVGAEHDKEIAEMFNKNQSQGSVSTKEEPINLTGCSLLRNQIIAMLLKKKLSLFRSWILFLFQIILPLIIVAGYTLMSISEGNESSYPSLKITLSSYNNSVTLLEKNGADDLLPDTYVKALKGHTVKTVDNITKEILDVAKNLTAVKNHYIVAASFNDTAATAWFNGDPYHAVPLSLSLVLSTMYKARLGEKKSVTFFNHPLPPSNDAQLVASEKNKMSSAAEMGVMLGVGIAVCTYVMFYIRERVCKCKHLQMISGVNVFVFWSTAFFCDLLACLSTTIFLLILLIESPLSSLQTAEIGLVVLLFVGYFCFVLPFIYLISYCFKVPAMGCTILVSLCMYMAIIPYMAMMMAKAYGASKSTLSTMYRTFVIVPFYTIGRGISDVTYISSVRKLCLKNNETIEQACARSTICCETDYYSLEAPGIGLIVAVSFIMCLVLFTIIFLIEFGFFSCLFGKIVHFTKRPNKTVILESDVQDENTKIKNSPENELKNNYSVILRDLTKYYGANFLAVNGLCLGIKPYECFGLLGVNGAGKTTTFQMMTGDSRITYGNAWVHGWSIKTHPKQVQKFVGYCPQFDALLDDLTVRETLLMFGLIRGIPLSQCLGLAEGLARDFDFLKHVNKKVKQLSGGNKRKLSTALALIGDPPVIFLDEPSAGMDPATKRFLWNGLARLRDSGKCIILTSHSMEECEALCTRIAIMVNGTFQCLGSTQRLKSKFAQGFSLSIKIKRYDDKAPIDEQVKNIDNFVQKYFPGSELKERYQELVTYHLVNEKMSLSQMFGLIEGSRRQLSIEDYSLGQCSLEQVFLSFAKEQKEQ</sequence>
<reference evidence="9 10" key="2">
    <citation type="journal article" date="2010" name="Nucleic Acids Res.">
        <title>BeetleBase in 2010: revisions to provide comprehensive genomic information for Tribolium castaneum.</title>
        <authorList>
            <person name="Kim H.S."/>
            <person name="Murphy T."/>
            <person name="Xia J."/>
            <person name="Caragea D."/>
            <person name="Park Y."/>
            <person name="Beeman R.W."/>
            <person name="Lorenzen M.D."/>
            <person name="Butcher S."/>
            <person name="Manak J.R."/>
            <person name="Brown S.J."/>
        </authorList>
    </citation>
    <scope>GENOME REANNOTATION</scope>
    <source>
        <strain evidence="9 10">Georgia GA2</strain>
    </source>
</reference>